<dbReference type="Gene3D" id="2.40.50.140">
    <property type="entry name" value="Nucleic acid-binding proteins"/>
    <property type="match status" value="1"/>
</dbReference>
<dbReference type="Proteomes" id="UP000238916">
    <property type="component" value="Unassembled WGS sequence"/>
</dbReference>
<dbReference type="AlphaFoldDB" id="A0A2U3LGW3"/>
<proteinExistence type="inferred from homology"/>
<reference evidence="5" key="1">
    <citation type="submission" date="2018-02" db="EMBL/GenBank/DDBJ databases">
        <authorList>
            <person name="Hausmann B."/>
        </authorList>
    </citation>
    <scope>NUCLEOTIDE SEQUENCE [LARGE SCALE GENOMIC DNA]</scope>
    <source>
        <strain evidence="5">Peat soil MAG SbF1</strain>
    </source>
</reference>
<dbReference type="NCBIfam" id="TIGR00621">
    <property type="entry name" value="ssb"/>
    <property type="match status" value="1"/>
</dbReference>
<accession>A0A2U3LGW3</accession>
<keyword evidence="1 2" id="KW-0238">DNA-binding</keyword>
<evidence type="ECO:0000313" key="4">
    <source>
        <dbReference type="EMBL" id="SPF51175.1"/>
    </source>
</evidence>
<dbReference type="SUPFAM" id="SSF50249">
    <property type="entry name" value="Nucleic acid-binding proteins"/>
    <property type="match status" value="1"/>
</dbReference>
<dbReference type="InterPro" id="IPR012340">
    <property type="entry name" value="NA-bd_OB-fold"/>
</dbReference>
<comment type="subunit">
    <text evidence="2">Homotetramer.</text>
</comment>
<dbReference type="InterPro" id="IPR000424">
    <property type="entry name" value="Primosome_PriB/ssb"/>
</dbReference>
<dbReference type="PIRSF" id="PIRSF002070">
    <property type="entry name" value="SSB"/>
    <property type="match status" value="1"/>
</dbReference>
<comment type="caution">
    <text evidence="2">Lacks conserved residue(s) required for the propagation of feature annotation.</text>
</comment>
<dbReference type="PROSITE" id="PS50935">
    <property type="entry name" value="SSB"/>
    <property type="match status" value="1"/>
</dbReference>
<dbReference type="GO" id="GO:0006260">
    <property type="term" value="P:DNA replication"/>
    <property type="evidence" value="ECO:0007669"/>
    <property type="project" value="InterPro"/>
</dbReference>
<evidence type="ECO:0000256" key="2">
    <source>
        <dbReference type="HAMAP-Rule" id="MF_00984"/>
    </source>
</evidence>
<sequence length="102" mass="11214">MNKIILSGNLTRDCELRYGTSGVAISNFTLAVGRRFKNSAGEKETDFINVKCFKQLAELCANALAKGNKALVTGSLQISDYTDKDGNKKKVIRRDCRRSGIP</sequence>
<dbReference type="CDD" id="cd04496">
    <property type="entry name" value="SSB_OBF"/>
    <property type="match status" value="1"/>
</dbReference>
<evidence type="ECO:0000313" key="5">
    <source>
        <dbReference type="Proteomes" id="UP000238916"/>
    </source>
</evidence>
<dbReference type="GO" id="GO:0009295">
    <property type="term" value="C:nucleoid"/>
    <property type="evidence" value="ECO:0007669"/>
    <property type="project" value="TreeGrafter"/>
</dbReference>
<evidence type="ECO:0000256" key="3">
    <source>
        <dbReference type="RuleBase" id="RU000524"/>
    </source>
</evidence>
<dbReference type="Pfam" id="PF00436">
    <property type="entry name" value="SSB"/>
    <property type="match status" value="1"/>
</dbReference>
<dbReference type="HAMAP" id="MF_00984">
    <property type="entry name" value="SSB"/>
    <property type="match status" value="1"/>
</dbReference>
<dbReference type="PANTHER" id="PTHR10302:SF27">
    <property type="entry name" value="SINGLE-STRANDED DNA-BINDING PROTEIN"/>
    <property type="match status" value="1"/>
</dbReference>
<name>A0A2U3LGW3_9FIRM</name>
<dbReference type="EMBL" id="OMOF01000445">
    <property type="protein sequence ID" value="SPF51175.1"/>
    <property type="molecule type" value="Genomic_DNA"/>
</dbReference>
<dbReference type="InterPro" id="IPR011344">
    <property type="entry name" value="ssDNA-bd"/>
</dbReference>
<dbReference type="GO" id="GO:0003697">
    <property type="term" value="F:single-stranded DNA binding"/>
    <property type="evidence" value="ECO:0007669"/>
    <property type="project" value="UniProtKB-UniRule"/>
</dbReference>
<dbReference type="PANTHER" id="PTHR10302">
    <property type="entry name" value="SINGLE-STRANDED DNA-BINDING PROTEIN"/>
    <property type="match status" value="1"/>
</dbReference>
<gene>
    <name evidence="4" type="ORF">SBF1_50059</name>
</gene>
<evidence type="ECO:0000256" key="1">
    <source>
        <dbReference type="ARBA" id="ARBA00023125"/>
    </source>
</evidence>
<protein>
    <recommendedName>
        <fullName evidence="2 3">Single-stranded DNA-binding protein</fullName>
        <shortName evidence="2">SSB</shortName>
    </recommendedName>
</protein>
<organism evidence="4 5">
    <name type="scientific">Candidatus Desulfosporosinus infrequens</name>
    <dbReference type="NCBI Taxonomy" id="2043169"/>
    <lineage>
        <taxon>Bacteria</taxon>
        <taxon>Bacillati</taxon>
        <taxon>Bacillota</taxon>
        <taxon>Clostridia</taxon>
        <taxon>Eubacteriales</taxon>
        <taxon>Desulfitobacteriaceae</taxon>
        <taxon>Desulfosporosinus</taxon>
    </lineage>
</organism>